<evidence type="ECO:0000256" key="7">
    <source>
        <dbReference type="ARBA" id="ARBA00022968"/>
    </source>
</evidence>
<keyword evidence="10 12" id="KW-0472">Membrane</keyword>
<gene>
    <name evidence="15" type="ORF">RR46_09426</name>
</gene>
<feature type="domain" description="Fucosyltransferase C-terminal" evidence="13">
    <location>
        <begin position="628"/>
        <end position="798"/>
    </location>
</feature>
<evidence type="ECO:0000313" key="16">
    <source>
        <dbReference type="Proteomes" id="UP000053268"/>
    </source>
</evidence>
<dbReference type="GO" id="GO:0008417">
    <property type="term" value="F:fucosyltransferase activity"/>
    <property type="evidence" value="ECO:0007669"/>
    <property type="project" value="InterPro"/>
</dbReference>
<protein>
    <recommendedName>
        <fullName evidence="12">Fucosyltransferase</fullName>
        <ecNumber evidence="12">2.4.1.-</ecNumber>
    </recommendedName>
</protein>
<evidence type="ECO:0000256" key="5">
    <source>
        <dbReference type="ARBA" id="ARBA00022679"/>
    </source>
</evidence>
<evidence type="ECO:0000256" key="6">
    <source>
        <dbReference type="ARBA" id="ARBA00022692"/>
    </source>
</evidence>
<keyword evidence="7" id="KW-0735">Signal-anchor</keyword>
<name>A0A194Q472_PAPXU</name>
<evidence type="ECO:0000256" key="9">
    <source>
        <dbReference type="ARBA" id="ARBA00023034"/>
    </source>
</evidence>
<dbReference type="Pfam" id="PF17039">
    <property type="entry name" value="Glyco_tran_10_N"/>
    <property type="match status" value="2"/>
</dbReference>
<dbReference type="Pfam" id="PF00852">
    <property type="entry name" value="Glyco_transf_10"/>
    <property type="match status" value="4"/>
</dbReference>
<keyword evidence="4 12" id="KW-0328">Glycosyltransferase</keyword>
<evidence type="ECO:0000256" key="4">
    <source>
        <dbReference type="ARBA" id="ARBA00022676"/>
    </source>
</evidence>
<evidence type="ECO:0000256" key="2">
    <source>
        <dbReference type="ARBA" id="ARBA00004922"/>
    </source>
</evidence>
<keyword evidence="16" id="KW-1185">Reference proteome</keyword>
<accession>A0A194Q472</accession>
<comment type="similarity">
    <text evidence="3 12">Belongs to the glycosyltransferase 10 family.</text>
</comment>
<evidence type="ECO:0000259" key="13">
    <source>
        <dbReference type="Pfam" id="PF00852"/>
    </source>
</evidence>
<evidence type="ECO:0000256" key="1">
    <source>
        <dbReference type="ARBA" id="ARBA00004447"/>
    </source>
</evidence>
<dbReference type="UniPathway" id="UPA00378"/>
<dbReference type="PANTHER" id="PTHR48438">
    <property type="entry name" value="ALPHA-(1,3)-FUCOSYLTRANSFERASE C-RELATED"/>
    <property type="match status" value="1"/>
</dbReference>
<evidence type="ECO:0000256" key="12">
    <source>
        <dbReference type="RuleBase" id="RU003832"/>
    </source>
</evidence>
<dbReference type="Proteomes" id="UP000053268">
    <property type="component" value="Unassembled WGS sequence"/>
</dbReference>
<sequence length="1269" mass="148090">MSYGNDPPFQSNVRHSRQAKVVQEYDLIDTSLCKSLCYRLSSVVFHATSLKFFLWFTSVSFIVSIFITQFVRTNEYKTISVLEEEAIQNVGLDYKYTEVYKKKERLSNEVKYILEWTPRDYEPLSQLRQGQIAFIKNNCSKINCYVTDNKDFFGGDLTKFDVIAFNGRNILHTKKSDLPKHRSPHQKYIYFNMESSDNFPLCNPVFDGFFNLTATYKLNSDILFPYIQIRDRSGEVVGPKIDMKWIENMTLDEDMSFLKDKSKAVAWFVSNCNSRSGRKELGKKIQSALQKYGLTLDIYGKCGTFECPRNKKKQCNEMLEKDYFFYLSFENSFAEDYVTEKVLTPFHHNAVPIVLGGANYSRFLPPDTYLDARILTPEDIASTVDRLMRSPEEYKKYFKWKSYYTYRDPSDTDSVCAVCEYLNNESLMKQQTVYNNFRAWCRDYVSISESSIQEALDNVAKDLRYVDVFRKKNRLPKNLKFILLWTPKEFAPFYNLGEGQRAFIKNNCSMSNCYVTDDKYFFGDDVTKFDAIAFNGRNIRTMLKYHIPKKRSPHQKYIYFNTESSDYYPVCNSMFDGFFNWTATYKLNSDILFTYIQIRNRSGEIVGPKKNMEWVKNMSLKNDFSIVQNKSKAVAWLVSNCNSRNKREDVVTQLQTYLRHYGLTVDIYGDCGSYKCPSEVTNSCATMLGQKYYFYMSLENSFAEDYVTEKLLTALNYNMIPIVYGGANYSRFLPPNAYLDILKMSPKELADTIAQLMISPDQYVRYFSWKSQYTYVDPSRSDNVCAVCAALNNKTMMEQRMIRNRSGTIVGPKKNMEWVKNMSLKNDSFIVHNKSKAVAWLVSNCNGRSGRDEIVRHLQNYLQRYKLTVDIYGYCGPYKCPRELMNSCLNMLGRKYYFYLSLENSFAEDYVTEKILSALNHNMIPIVYGGADYSRFLPPNTYLDALQMRRQELGDTIAQLMTSPQQYNQYFWWKSHYTYEHPRTMDTIRNRSGEIVGPKKNMEWMKDVSFRNDFSIVQNKTRAVVWLVSNCYSRSGREEIVWHLQKYLRLYKLKLDIYGFCGPYKCPREFMDTCLDMLGKNYYFYLALENSFAEDYVTEKILSALNHNMIPIVYGGADYSRFLPPNTYLDALQMRPKELAATIAQLMTSPEQYSQYFWWKSQYTYAYPQTMDNVCAVCAALNNKTMMQKRTVYDDFRIWWNPIYIGHNTKEVDSRLLHSTLAILLVRGGHGGGGEGDCDEEYVLDAHFSGSTPSIDIAGYYEPKAGGVM</sequence>
<dbReference type="InterPro" id="IPR001503">
    <property type="entry name" value="Glyco_trans_10"/>
</dbReference>
<dbReference type="GO" id="GO:0032580">
    <property type="term" value="C:Golgi cisterna membrane"/>
    <property type="evidence" value="ECO:0007669"/>
    <property type="project" value="UniProtKB-SubCell"/>
</dbReference>
<dbReference type="InterPro" id="IPR038577">
    <property type="entry name" value="GT10-like_C_sf"/>
</dbReference>
<proteinExistence type="inferred from homology"/>
<dbReference type="InterPro" id="IPR055270">
    <property type="entry name" value="Glyco_tran_10_C"/>
</dbReference>
<evidence type="ECO:0000256" key="10">
    <source>
        <dbReference type="ARBA" id="ARBA00023136"/>
    </source>
</evidence>
<evidence type="ECO:0000259" key="14">
    <source>
        <dbReference type="Pfam" id="PF17039"/>
    </source>
</evidence>
<keyword evidence="6 12" id="KW-0812">Transmembrane</keyword>
<feature type="transmembrane region" description="Helical" evidence="12">
    <location>
        <begin position="52"/>
        <end position="71"/>
    </location>
</feature>
<evidence type="ECO:0000256" key="3">
    <source>
        <dbReference type="ARBA" id="ARBA00008919"/>
    </source>
</evidence>
<dbReference type="AlphaFoldDB" id="A0A194Q472"/>
<feature type="domain" description="Fucosyltransferase C-terminal" evidence="13">
    <location>
        <begin position="259"/>
        <end position="440"/>
    </location>
</feature>
<keyword evidence="8 12" id="KW-1133">Transmembrane helix</keyword>
<feature type="domain" description="Fucosyltransferase C-terminal" evidence="13">
    <location>
        <begin position="1018"/>
        <end position="1190"/>
    </location>
</feature>
<dbReference type="Gene3D" id="3.40.50.11660">
    <property type="entry name" value="Glycosyl transferase family 10, C-terminal domain"/>
    <property type="match status" value="4"/>
</dbReference>
<keyword evidence="9 12" id="KW-0333">Golgi apparatus</keyword>
<dbReference type="EC" id="2.4.1.-" evidence="12"/>
<dbReference type="EMBL" id="KQ459585">
    <property type="protein sequence ID" value="KPI98210.1"/>
    <property type="molecule type" value="Genomic_DNA"/>
</dbReference>
<comment type="subcellular location">
    <subcellularLocation>
        <location evidence="1 12">Golgi apparatus</location>
        <location evidence="1 12">Golgi stack membrane</location>
        <topology evidence="1 12">Single-pass type II membrane protein</topology>
    </subcellularLocation>
</comment>
<reference evidence="15 16" key="1">
    <citation type="journal article" date="2015" name="Nat. Commun.">
        <title>Outbred genome sequencing and CRISPR/Cas9 gene editing in butterflies.</title>
        <authorList>
            <person name="Li X."/>
            <person name="Fan D."/>
            <person name="Zhang W."/>
            <person name="Liu G."/>
            <person name="Zhang L."/>
            <person name="Zhao L."/>
            <person name="Fang X."/>
            <person name="Chen L."/>
            <person name="Dong Y."/>
            <person name="Chen Y."/>
            <person name="Ding Y."/>
            <person name="Zhao R."/>
            <person name="Feng M."/>
            <person name="Zhu Y."/>
            <person name="Feng Y."/>
            <person name="Jiang X."/>
            <person name="Zhu D."/>
            <person name="Xiang H."/>
            <person name="Feng X."/>
            <person name="Li S."/>
            <person name="Wang J."/>
            <person name="Zhang G."/>
            <person name="Kronforst M.R."/>
            <person name="Wang W."/>
        </authorList>
    </citation>
    <scope>NUCLEOTIDE SEQUENCE [LARGE SCALE GENOMIC DNA]</scope>
    <source>
        <strain evidence="15">Ya'a_city_454_Px</strain>
        <tissue evidence="15">Whole body</tissue>
    </source>
</reference>
<dbReference type="SUPFAM" id="SSF53756">
    <property type="entry name" value="UDP-Glycosyltransferase/glycogen phosphorylase"/>
    <property type="match status" value="4"/>
</dbReference>
<evidence type="ECO:0000313" key="15">
    <source>
        <dbReference type="EMBL" id="KPI98210.1"/>
    </source>
</evidence>
<evidence type="ECO:0000256" key="11">
    <source>
        <dbReference type="ARBA" id="ARBA00023180"/>
    </source>
</evidence>
<dbReference type="PANTHER" id="PTHR48438:SF1">
    <property type="entry name" value="ALPHA-(1,3)-FUCOSYLTRANSFERASE C-RELATED"/>
    <property type="match status" value="1"/>
</dbReference>
<keyword evidence="5 12" id="KW-0808">Transferase</keyword>
<keyword evidence="11" id="KW-0325">Glycoprotein</keyword>
<dbReference type="InterPro" id="IPR031481">
    <property type="entry name" value="Glyco_tran_10_N"/>
</dbReference>
<comment type="pathway">
    <text evidence="2">Protein modification; protein glycosylation.</text>
</comment>
<organism evidence="15 16">
    <name type="scientific">Papilio xuthus</name>
    <name type="common">Asian swallowtail butterfly</name>
    <dbReference type="NCBI Taxonomy" id="66420"/>
    <lineage>
        <taxon>Eukaryota</taxon>
        <taxon>Metazoa</taxon>
        <taxon>Ecdysozoa</taxon>
        <taxon>Arthropoda</taxon>
        <taxon>Hexapoda</taxon>
        <taxon>Insecta</taxon>
        <taxon>Pterygota</taxon>
        <taxon>Neoptera</taxon>
        <taxon>Endopterygota</taxon>
        <taxon>Lepidoptera</taxon>
        <taxon>Glossata</taxon>
        <taxon>Ditrysia</taxon>
        <taxon>Papilionoidea</taxon>
        <taxon>Papilionidae</taxon>
        <taxon>Papilioninae</taxon>
        <taxon>Papilio</taxon>
    </lineage>
</organism>
<dbReference type="STRING" id="66420.A0A194Q472"/>
<feature type="domain" description="Fucosyltransferase N-terminal" evidence="14">
    <location>
        <begin position="478"/>
        <end position="595"/>
    </location>
</feature>
<feature type="domain" description="Fucosyltransferase C-terminal" evidence="13">
    <location>
        <begin position="832"/>
        <end position="984"/>
    </location>
</feature>
<feature type="domain" description="Fucosyltransferase N-terminal" evidence="14">
    <location>
        <begin position="110"/>
        <end position="226"/>
    </location>
</feature>
<evidence type="ECO:0000256" key="8">
    <source>
        <dbReference type="ARBA" id="ARBA00022989"/>
    </source>
</evidence>